<dbReference type="GO" id="GO:0046872">
    <property type="term" value="F:metal ion binding"/>
    <property type="evidence" value="ECO:0007669"/>
    <property type="project" value="UniProtKB-KW"/>
</dbReference>
<evidence type="ECO:0000259" key="5">
    <source>
        <dbReference type="PROSITE" id="PS51296"/>
    </source>
</evidence>
<organism evidence="6 7">
    <name type="scientific">Brevibacterium sandarakinum</name>
    <dbReference type="NCBI Taxonomy" id="629680"/>
    <lineage>
        <taxon>Bacteria</taxon>
        <taxon>Bacillati</taxon>
        <taxon>Actinomycetota</taxon>
        <taxon>Actinomycetes</taxon>
        <taxon>Micrococcales</taxon>
        <taxon>Brevibacteriaceae</taxon>
        <taxon>Brevibacterium</taxon>
    </lineage>
</organism>
<keyword evidence="2" id="KW-0479">Metal-binding</keyword>
<keyword evidence="4" id="KW-0411">Iron-sulfur</keyword>
<dbReference type="InterPro" id="IPR036922">
    <property type="entry name" value="Rieske_2Fe-2S_sf"/>
</dbReference>
<accession>A0A1H1XX53</accession>
<dbReference type="PANTHER" id="PTHR21496:SF23">
    <property type="entry name" value="3-PHENYLPROPIONATE_CINNAMIC ACID DIOXYGENASE FERREDOXIN SUBUNIT"/>
    <property type="match status" value="1"/>
</dbReference>
<feature type="domain" description="Rieske" evidence="5">
    <location>
        <begin position="4"/>
        <end position="100"/>
    </location>
</feature>
<dbReference type="AlphaFoldDB" id="A0A1H1XX53"/>
<evidence type="ECO:0000256" key="1">
    <source>
        <dbReference type="ARBA" id="ARBA00022714"/>
    </source>
</evidence>
<proteinExistence type="predicted"/>
<dbReference type="GO" id="GO:0004497">
    <property type="term" value="F:monooxygenase activity"/>
    <property type="evidence" value="ECO:0007669"/>
    <property type="project" value="UniProtKB-ARBA"/>
</dbReference>
<dbReference type="PANTHER" id="PTHR21496">
    <property type="entry name" value="FERREDOXIN-RELATED"/>
    <property type="match status" value="1"/>
</dbReference>
<evidence type="ECO:0000313" key="7">
    <source>
        <dbReference type="Proteomes" id="UP000199700"/>
    </source>
</evidence>
<dbReference type="Pfam" id="PF00355">
    <property type="entry name" value="Rieske"/>
    <property type="match status" value="1"/>
</dbReference>
<evidence type="ECO:0000256" key="2">
    <source>
        <dbReference type="ARBA" id="ARBA00022723"/>
    </source>
</evidence>
<dbReference type="InterPro" id="IPR017941">
    <property type="entry name" value="Rieske_2Fe-2S"/>
</dbReference>
<evidence type="ECO:0000313" key="6">
    <source>
        <dbReference type="EMBL" id="SDT13848.1"/>
    </source>
</evidence>
<keyword evidence="1" id="KW-0001">2Fe-2S</keyword>
<sequence>MTMIDVAAADEVAAGATMRIEVDNFEICIARDSDGTIHAIDDVCTHGEVSLAEGEVEGCAIECWLHGSQFDLTSGRPLSPPAFEPVAVYDCKEIAGRILLDPSTVVN</sequence>
<dbReference type="EMBL" id="LT629739">
    <property type="protein sequence ID" value="SDT13848.1"/>
    <property type="molecule type" value="Genomic_DNA"/>
</dbReference>
<reference evidence="6" key="1">
    <citation type="submission" date="2016-10" db="EMBL/GenBank/DDBJ databases">
        <authorList>
            <person name="Varghese N."/>
            <person name="Submissions S."/>
        </authorList>
    </citation>
    <scope>NUCLEOTIDE SEQUENCE [LARGE SCALE GENOMIC DNA]</scope>
    <source>
        <strain evidence="6">DSM 22082</strain>
    </source>
</reference>
<dbReference type="RefSeq" id="WP_092108212.1">
    <property type="nucleotide sequence ID" value="NZ_LT629739.1"/>
</dbReference>
<dbReference type="STRING" id="629680.SAMN04489751_3880"/>
<keyword evidence="7" id="KW-1185">Reference proteome</keyword>
<dbReference type="PROSITE" id="PS51296">
    <property type="entry name" value="RIESKE"/>
    <property type="match status" value="1"/>
</dbReference>
<keyword evidence="3" id="KW-0408">Iron</keyword>
<dbReference type="CDD" id="cd03528">
    <property type="entry name" value="Rieske_RO_ferredoxin"/>
    <property type="match status" value="1"/>
</dbReference>
<dbReference type="SUPFAM" id="SSF50022">
    <property type="entry name" value="ISP domain"/>
    <property type="match status" value="1"/>
</dbReference>
<dbReference type="Gene3D" id="2.102.10.10">
    <property type="entry name" value="Rieske [2Fe-2S] iron-sulphur domain"/>
    <property type="match status" value="1"/>
</dbReference>
<evidence type="ECO:0000256" key="4">
    <source>
        <dbReference type="ARBA" id="ARBA00023014"/>
    </source>
</evidence>
<dbReference type="GO" id="GO:0016705">
    <property type="term" value="F:oxidoreductase activity, acting on paired donors, with incorporation or reduction of molecular oxygen"/>
    <property type="evidence" value="ECO:0007669"/>
    <property type="project" value="UniProtKB-ARBA"/>
</dbReference>
<evidence type="ECO:0000256" key="3">
    <source>
        <dbReference type="ARBA" id="ARBA00023004"/>
    </source>
</evidence>
<dbReference type="OrthoDB" id="147178at2"/>
<dbReference type="Proteomes" id="UP000199700">
    <property type="component" value="Chromosome"/>
</dbReference>
<gene>
    <name evidence="6" type="ORF">SAMN04489751_3880</name>
</gene>
<name>A0A1H1XX53_BRESA</name>
<protein>
    <submittedName>
        <fullName evidence="6">Rieske [2Fe-2S] domain-containing protein</fullName>
    </submittedName>
</protein>
<dbReference type="GO" id="GO:0051537">
    <property type="term" value="F:2 iron, 2 sulfur cluster binding"/>
    <property type="evidence" value="ECO:0007669"/>
    <property type="project" value="UniProtKB-KW"/>
</dbReference>